<comment type="caution">
    <text evidence="1">The sequence shown here is derived from an EMBL/GenBank/DDBJ whole genome shotgun (WGS) entry which is preliminary data.</text>
</comment>
<organism evidence="1 2">
    <name type="scientific">Ostreobium quekettii</name>
    <dbReference type="NCBI Taxonomy" id="121088"/>
    <lineage>
        <taxon>Eukaryota</taxon>
        <taxon>Viridiplantae</taxon>
        <taxon>Chlorophyta</taxon>
        <taxon>core chlorophytes</taxon>
        <taxon>Ulvophyceae</taxon>
        <taxon>TCBD clade</taxon>
        <taxon>Bryopsidales</taxon>
        <taxon>Ostreobineae</taxon>
        <taxon>Ostreobiaceae</taxon>
        <taxon>Ostreobium</taxon>
    </lineage>
</organism>
<sequence length="143" mass="16228">MAPGSLGWKDGLRIYVHQRRTAGEGYDDSLARAVLKRPKTPDAWLALLIKEEAEAGDVRSTERTGASIGGREMVEVTISHLYRWATKEVPFEENRADPAYWDLQIGYARRLWGRERTGRTLFKDLICESKGRYAPIFLECAGL</sequence>
<proteinExistence type="predicted"/>
<dbReference type="EMBL" id="CAJHUC010002932">
    <property type="protein sequence ID" value="CAD7704610.1"/>
    <property type="molecule type" value="Genomic_DNA"/>
</dbReference>
<gene>
    <name evidence="1" type="ORF">OSTQU699_LOCUS9965</name>
</gene>
<reference evidence="1" key="1">
    <citation type="submission" date="2020-12" db="EMBL/GenBank/DDBJ databases">
        <authorList>
            <person name="Iha C."/>
        </authorList>
    </citation>
    <scope>NUCLEOTIDE SEQUENCE</scope>
</reference>
<evidence type="ECO:0000313" key="2">
    <source>
        <dbReference type="Proteomes" id="UP000708148"/>
    </source>
</evidence>
<name>A0A8S1JF13_9CHLO</name>
<dbReference type="Proteomes" id="UP000708148">
    <property type="component" value="Unassembled WGS sequence"/>
</dbReference>
<dbReference type="AlphaFoldDB" id="A0A8S1JF13"/>
<keyword evidence="2" id="KW-1185">Reference proteome</keyword>
<evidence type="ECO:0000313" key="1">
    <source>
        <dbReference type="EMBL" id="CAD7704610.1"/>
    </source>
</evidence>
<accession>A0A8S1JF13</accession>
<protein>
    <submittedName>
        <fullName evidence="1">Uncharacterized protein</fullName>
    </submittedName>
</protein>